<name>A0A0C9Y1C4_9AGAR</name>
<keyword evidence="2" id="KW-1185">Reference proteome</keyword>
<evidence type="ECO:0000313" key="1">
    <source>
        <dbReference type="EMBL" id="KIK07714.1"/>
    </source>
</evidence>
<accession>A0A0C9Y1C4</accession>
<organism evidence="1 2">
    <name type="scientific">Laccaria amethystina LaAM-08-1</name>
    <dbReference type="NCBI Taxonomy" id="1095629"/>
    <lineage>
        <taxon>Eukaryota</taxon>
        <taxon>Fungi</taxon>
        <taxon>Dikarya</taxon>
        <taxon>Basidiomycota</taxon>
        <taxon>Agaricomycotina</taxon>
        <taxon>Agaricomycetes</taxon>
        <taxon>Agaricomycetidae</taxon>
        <taxon>Agaricales</taxon>
        <taxon>Agaricineae</taxon>
        <taxon>Hydnangiaceae</taxon>
        <taxon>Laccaria</taxon>
    </lineage>
</organism>
<gene>
    <name evidence="1" type="ORF">K443DRAFT_170303</name>
</gene>
<evidence type="ECO:0000313" key="2">
    <source>
        <dbReference type="Proteomes" id="UP000054477"/>
    </source>
</evidence>
<dbReference type="HOGENOM" id="CLU_2038432_0_0_1"/>
<reference evidence="2" key="2">
    <citation type="submission" date="2015-01" db="EMBL/GenBank/DDBJ databases">
        <title>Evolutionary Origins and Diversification of the Mycorrhizal Mutualists.</title>
        <authorList>
            <consortium name="DOE Joint Genome Institute"/>
            <consortium name="Mycorrhizal Genomics Consortium"/>
            <person name="Kohler A."/>
            <person name="Kuo A."/>
            <person name="Nagy L.G."/>
            <person name="Floudas D."/>
            <person name="Copeland A."/>
            <person name="Barry K.W."/>
            <person name="Cichocki N."/>
            <person name="Veneault-Fourrey C."/>
            <person name="LaButti K."/>
            <person name="Lindquist E.A."/>
            <person name="Lipzen A."/>
            <person name="Lundell T."/>
            <person name="Morin E."/>
            <person name="Murat C."/>
            <person name="Riley R."/>
            <person name="Ohm R."/>
            <person name="Sun H."/>
            <person name="Tunlid A."/>
            <person name="Henrissat B."/>
            <person name="Grigoriev I.V."/>
            <person name="Hibbett D.S."/>
            <person name="Martin F."/>
        </authorList>
    </citation>
    <scope>NUCLEOTIDE SEQUENCE [LARGE SCALE GENOMIC DNA]</scope>
    <source>
        <strain evidence="2">LaAM-08-1</strain>
    </source>
</reference>
<dbReference type="AlphaFoldDB" id="A0A0C9Y1C4"/>
<proteinExistence type="predicted"/>
<sequence>MGELSRDFLLLVSGGFGLPPQSEWCGVVSFQPPSSLHPSSFQPSSLRNSLLYPFPPLFPPPFNPLPSNFLHVGNHALPSAQIPKFIHPPSAFFTTWLPQHDAQSVRRAKEKCVPTLNGKHG</sequence>
<reference evidence="1 2" key="1">
    <citation type="submission" date="2014-04" db="EMBL/GenBank/DDBJ databases">
        <authorList>
            <consortium name="DOE Joint Genome Institute"/>
            <person name="Kuo A."/>
            <person name="Kohler A."/>
            <person name="Nagy L.G."/>
            <person name="Floudas D."/>
            <person name="Copeland A."/>
            <person name="Barry K.W."/>
            <person name="Cichocki N."/>
            <person name="Veneault-Fourrey C."/>
            <person name="LaButti K."/>
            <person name="Lindquist E.A."/>
            <person name="Lipzen A."/>
            <person name="Lundell T."/>
            <person name="Morin E."/>
            <person name="Murat C."/>
            <person name="Sun H."/>
            <person name="Tunlid A."/>
            <person name="Henrissat B."/>
            <person name="Grigoriev I.V."/>
            <person name="Hibbett D.S."/>
            <person name="Martin F."/>
            <person name="Nordberg H.P."/>
            <person name="Cantor M.N."/>
            <person name="Hua S.X."/>
        </authorList>
    </citation>
    <scope>NUCLEOTIDE SEQUENCE [LARGE SCALE GENOMIC DNA]</scope>
    <source>
        <strain evidence="1 2">LaAM-08-1</strain>
    </source>
</reference>
<dbReference type="Proteomes" id="UP000054477">
    <property type="component" value="Unassembled WGS sequence"/>
</dbReference>
<protein>
    <submittedName>
        <fullName evidence="1">Uncharacterized protein</fullName>
    </submittedName>
</protein>
<dbReference type="EMBL" id="KN838546">
    <property type="protein sequence ID" value="KIK07714.1"/>
    <property type="molecule type" value="Genomic_DNA"/>
</dbReference>